<evidence type="ECO:0000313" key="1">
    <source>
        <dbReference type="EMBL" id="MDT8979818.1"/>
    </source>
</evidence>
<keyword evidence="1" id="KW-0969">Cilium</keyword>
<dbReference type="Proteomes" id="UP001250538">
    <property type="component" value="Unassembled WGS sequence"/>
</dbReference>
<reference evidence="2" key="1">
    <citation type="submission" date="2023-09" db="EMBL/GenBank/DDBJ databases">
        <title>Paenibacillus sp. chi10 Genome sequencing and assembly.</title>
        <authorList>
            <person name="Kim I."/>
        </authorList>
    </citation>
    <scope>NUCLEOTIDE SEQUENCE [LARGE SCALE GENOMIC DNA]</scope>
    <source>
        <strain evidence="2">chi10</strain>
    </source>
</reference>
<accession>A0AAJ2JZQ5</accession>
<dbReference type="SUPFAM" id="SSF160214">
    <property type="entry name" value="FlaG-like"/>
    <property type="match status" value="1"/>
</dbReference>
<evidence type="ECO:0000313" key="2">
    <source>
        <dbReference type="Proteomes" id="UP001250538"/>
    </source>
</evidence>
<dbReference type="InterPro" id="IPR005186">
    <property type="entry name" value="FlaG"/>
</dbReference>
<name>A0AAJ2JZQ5_9BACL</name>
<proteinExistence type="predicted"/>
<keyword evidence="2" id="KW-1185">Reference proteome</keyword>
<keyword evidence="1" id="KW-0966">Cell projection</keyword>
<dbReference type="Gene3D" id="3.30.160.170">
    <property type="entry name" value="FlaG-like"/>
    <property type="match status" value="1"/>
</dbReference>
<dbReference type="RefSeq" id="WP_315747237.1">
    <property type="nucleotide sequence ID" value="NZ_JAVYAA010000009.1"/>
</dbReference>
<dbReference type="EMBL" id="JAVYAA010000009">
    <property type="protein sequence ID" value="MDT8979818.1"/>
    <property type="molecule type" value="Genomic_DNA"/>
</dbReference>
<keyword evidence="1" id="KW-0282">Flagellum</keyword>
<gene>
    <name evidence="1" type="ORF">RQP50_26640</name>
</gene>
<dbReference type="PANTHER" id="PTHR37166">
    <property type="entry name" value="PROTEIN FLAG"/>
    <property type="match status" value="1"/>
</dbReference>
<dbReference type="Pfam" id="PF03646">
    <property type="entry name" value="FlaG"/>
    <property type="match status" value="1"/>
</dbReference>
<sequence length="113" mass="12884">MRVESFPEPFIISRGDNLAILEDGLKNAKSSHQEIVPSIGEKQFNDMIERSNKALRGLDTHLKLSVHQKTHQIVVKVMNTETNEIVKEIPPEKLIDLMYNLCEQLGLFVDEKA</sequence>
<dbReference type="InterPro" id="IPR035924">
    <property type="entry name" value="FlaG-like_sf"/>
</dbReference>
<comment type="caution">
    <text evidence="1">The sequence shown here is derived from an EMBL/GenBank/DDBJ whole genome shotgun (WGS) entry which is preliminary data.</text>
</comment>
<protein>
    <submittedName>
        <fullName evidence="1">Flagellar protein FlaG</fullName>
    </submittedName>
</protein>
<organism evidence="1 2">
    <name type="scientific">Paenibacillus suaedae</name>
    <dbReference type="NCBI Taxonomy" id="3077233"/>
    <lineage>
        <taxon>Bacteria</taxon>
        <taxon>Bacillati</taxon>
        <taxon>Bacillota</taxon>
        <taxon>Bacilli</taxon>
        <taxon>Bacillales</taxon>
        <taxon>Paenibacillaceae</taxon>
        <taxon>Paenibacillus</taxon>
    </lineage>
</organism>
<dbReference type="PANTHER" id="PTHR37166:SF1">
    <property type="entry name" value="PROTEIN FLAG"/>
    <property type="match status" value="1"/>
</dbReference>
<dbReference type="AlphaFoldDB" id="A0AAJ2JZQ5"/>